<dbReference type="Gene3D" id="3.40.50.740">
    <property type="match status" value="1"/>
</dbReference>
<protein>
    <submittedName>
        <fullName evidence="11">Molybdopterin-dependent oxidoreductase</fullName>
    </submittedName>
</protein>
<dbReference type="Pfam" id="PF00384">
    <property type="entry name" value="Molybdopterin"/>
    <property type="match status" value="1"/>
</dbReference>
<dbReference type="InterPro" id="IPR006657">
    <property type="entry name" value="MoPterin_dinucl-bd_dom"/>
</dbReference>
<dbReference type="Pfam" id="PF18364">
    <property type="entry name" value="Molybdopterin_N"/>
    <property type="match status" value="1"/>
</dbReference>
<feature type="region of interest" description="Disordered" evidence="7">
    <location>
        <begin position="710"/>
        <end position="738"/>
    </location>
</feature>
<organism evidence="11 12">
    <name type="scientific">Fodinicurvata halophila</name>
    <dbReference type="NCBI Taxonomy" id="1419723"/>
    <lineage>
        <taxon>Bacteria</taxon>
        <taxon>Pseudomonadati</taxon>
        <taxon>Pseudomonadota</taxon>
        <taxon>Alphaproteobacteria</taxon>
        <taxon>Rhodospirillales</taxon>
        <taxon>Rhodovibrionaceae</taxon>
        <taxon>Fodinicurvata</taxon>
    </lineage>
</organism>
<evidence type="ECO:0000256" key="4">
    <source>
        <dbReference type="ARBA" id="ARBA00022723"/>
    </source>
</evidence>
<dbReference type="InterPro" id="IPR006655">
    <property type="entry name" value="Mopterin_OxRdtase_prok_CS"/>
</dbReference>
<dbReference type="Pfam" id="PF01568">
    <property type="entry name" value="Molydop_binding"/>
    <property type="match status" value="1"/>
</dbReference>
<dbReference type="SUPFAM" id="SSF53706">
    <property type="entry name" value="Formate dehydrogenase/DMSO reductase, domains 1-3"/>
    <property type="match status" value="1"/>
</dbReference>
<dbReference type="InterPro" id="IPR050612">
    <property type="entry name" value="Prok_Mopterin_Oxidored"/>
</dbReference>
<evidence type="ECO:0000256" key="3">
    <source>
        <dbReference type="ARBA" id="ARBA00022505"/>
    </source>
</evidence>
<evidence type="ECO:0000256" key="7">
    <source>
        <dbReference type="SAM" id="MobiDB-lite"/>
    </source>
</evidence>
<dbReference type="CDD" id="cd02793">
    <property type="entry name" value="MopB_CT_DMSOR-BSOR-TMAOR"/>
    <property type="match status" value="1"/>
</dbReference>
<keyword evidence="3" id="KW-0500">Molybdenum</keyword>
<dbReference type="RefSeq" id="WP_382420343.1">
    <property type="nucleotide sequence ID" value="NZ_JBHSCW010000001.1"/>
</dbReference>
<dbReference type="PROSITE" id="PS00490">
    <property type="entry name" value="MOLYBDOPTERIN_PROK_2"/>
    <property type="match status" value="1"/>
</dbReference>
<feature type="compositionally biased region" description="Basic and acidic residues" evidence="7">
    <location>
        <begin position="716"/>
        <end position="730"/>
    </location>
</feature>
<evidence type="ECO:0000313" key="12">
    <source>
        <dbReference type="Proteomes" id="UP001595799"/>
    </source>
</evidence>
<comment type="similarity">
    <text evidence="2">Belongs to the prokaryotic molybdopterin-containing oxidoreductase family.</text>
</comment>
<dbReference type="InterPro" id="IPR006656">
    <property type="entry name" value="Mopterin_OxRdtase"/>
</dbReference>
<feature type="domain" description="Molybdopterin oxidoreductase" evidence="8">
    <location>
        <begin position="52"/>
        <end position="507"/>
    </location>
</feature>
<feature type="domain" description="Molybdopterin oxidoreductase N-terminal" evidence="10">
    <location>
        <begin position="9"/>
        <end position="44"/>
    </location>
</feature>
<keyword evidence="4" id="KW-0479">Metal-binding</keyword>
<keyword evidence="12" id="KW-1185">Reference proteome</keyword>
<feature type="domain" description="Molybdopterin dinucleotide-binding" evidence="9">
    <location>
        <begin position="623"/>
        <end position="743"/>
    </location>
</feature>
<dbReference type="InterPro" id="IPR041460">
    <property type="entry name" value="Molybdopterin_N"/>
</dbReference>
<evidence type="ECO:0000256" key="1">
    <source>
        <dbReference type="ARBA" id="ARBA00001942"/>
    </source>
</evidence>
<evidence type="ECO:0000259" key="10">
    <source>
        <dbReference type="Pfam" id="PF18364"/>
    </source>
</evidence>
<dbReference type="InterPro" id="IPR009010">
    <property type="entry name" value="Asp_de-COase-like_dom_sf"/>
</dbReference>
<dbReference type="SUPFAM" id="SSF50692">
    <property type="entry name" value="ADC-like"/>
    <property type="match status" value="1"/>
</dbReference>
<sequence length="767" mass="84224">MSDRRTTRTATHWGVYDVETEEDSIASVRPWPLDPDPSPLGQSLDAVDGPTRVQRPAVRKSWLEGGPGQGRRGGEAFVEVNWDKALDLVASELERVRRDHGNQAIYAGSYGWASAGRFHHAQSQVHRFMSAIGGYTRSVNSYSLAAAEVIVPHVVGHRYGDVQLGSTSLGVVAEKTDLIVCFGGIPLKNAQVQNGGQGQHRIRDLLMQARHNGCRFVNVSPIAADVDRELEAQWLAPRPNSDTAIMLGLAHTLVTEGLHDPAFLDRYCVGAAPFLSYVKGDRDGQPKDADWAAAISGLEAEELRQLARQMAASRTMLNVSWSLQRAEHGEQTFWMVIVLAALLGQIGLPGGGFTLGYGAVGSVGNGAARFKQPTLPPLPNPVDSYIPVARIADMLENPGEAYSYNGQQRHYPDIRLIYWAGGNPFHHHQDLNRLVEAWQKPDTVIVNEPFWTATARHADIVLPTTTPLERNDLSGSSADDFLVLMEQALPPRGDARNDYDIFCGLAARLGVLERFGEGRNEAQWLETIYETFRQQSNELPAYERFRSKGYLQFGNGHAGQVRRVLFEDFRRDPQANPLPTPSGRIEIWSERIEGFKLSDCPPHPAWLAGEEWLGAARANSFPLHLLTHQPATRLHSQLDAGSHSRAHKVRDREAVLVHPRDAEARGISEGDIVRLFNDRGACLAGARLTTDIRPGVICLPTGAWYDPEVPGQAGSLDKHGNPNVLTRDRGTSGLAQGSSAQSCLVQLERYDADAPPVTAFVPPPLTE</sequence>
<dbReference type="PANTHER" id="PTHR43742">
    <property type="entry name" value="TRIMETHYLAMINE-N-OXIDE REDUCTASE"/>
    <property type="match status" value="1"/>
</dbReference>
<dbReference type="InterPro" id="IPR041954">
    <property type="entry name" value="CT_DMSOR/BSOR/TMAOR"/>
</dbReference>
<feature type="region of interest" description="Disordered" evidence="7">
    <location>
        <begin position="28"/>
        <end position="48"/>
    </location>
</feature>
<dbReference type="EMBL" id="JBHSCW010000001">
    <property type="protein sequence ID" value="MFC4350164.1"/>
    <property type="molecule type" value="Genomic_DNA"/>
</dbReference>
<gene>
    <name evidence="11" type="ORF">ACFOW6_01270</name>
</gene>
<accession>A0ABV8UI44</accession>
<dbReference type="PROSITE" id="PS00932">
    <property type="entry name" value="MOLYBDOPTERIN_PROK_3"/>
    <property type="match status" value="1"/>
</dbReference>
<evidence type="ECO:0000256" key="5">
    <source>
        <dbReference type="ARBA" id="ARBA00022764"/>
    </source>
</evidence>
<evidence type="ECO:0000256" key="6">
    <source>
        <dbReference type="ARBA" id="ARBA00023002"/>
    </source>
</evidence>
<comment type="caution">
    <text evidence="11">The sequence shown here is derived from an EMBL/GenBank/DDBJ whole genome shotgun (WGS) entry which is preliminary data.</text>
</comment>
<dbReference type="CDD" id="cd02769">
    <property type="entry name" value="MopB_DMSOR-BSOR-TMAOR"/>
    <property type="match status" value="1"/>
</dbReference>
<dbReference type="Proteomes" id="UP001595799">
    <property type="component" value="Unassembled WGS sequence"/>
</dbReference>
<evidence type="ECO:0000313" key="11">
    <source>
        <dbReference type="EMBL" id="MFC4350164.1"/>
    </source>
</evidence>
<keyword evidence="6" id="KW-0560">Oxidoreductase</keyword>
<dbReference type="Gene3D" id="3.40.228.10">
    <property type="entry name" value="Dimethylsulfoxide Reductase, domain 2"/>
    <property type="match status" value="1"/>
</dbReference>
<evidence type="ECO:0000259" key="8">
    <source>
        <dbReference type="Pfam" id="PF00384"/>
    </source>
</evidence>
<keyword evidence="5" id="KW-0574">Periplasm</keyword>
<reference evidence="12" key="1">
    <citation type="journal article" date="2019" name="Int. J. Syst. Evol. Microbiol.">
        <title>The Global Catalogue of Microorganisms (GCM) 10K type strain sequencing project: providing services to taxonomists for standard genome sequencing and annotation.</title>
        <authorList>
            <consortium name="The Broad Institute Genomics Platform"/>
            <consortium name="The Broad Institute Genome Sequencing Center for Infectious Disease"/>
            <person name="Wu L."/>
            <person name="Ma J."/>
        </authorList>
    </citation>
    <scope>NUCLEOTIDE SEQUENCE [LARGE SCALE GENOMIC DNA]</scope>
    <source>
        <strain evidence="12">CECT 8472</strain>
    </source>
</reference>
<comment type="cofactor">
    <cofactor evidence="1">
        <name>Mo-bis(molybdopterin guanine dinucleotide)</name>
        <dbReference type="ChEBI" id="CHEBI:60539"/>
    </cofactor>
</comment>
<dbReference type="Gene3D" id="3.90.55.10">
    <property type="entry name" value="Dimethylsulfoxide Reductase, domain 3"/>
    <property type="match status" value="1"/>
</dbReference>
<dbReference type="PANTHER" id="PTHR43742:SF10">
    <property type="entry name" value="TRIMETHYLAMINE-N-OXIDE REDUCTASE 2"/>
    <property type="match status" value="1"/>
</dbReference>
<evidence type="ECO:0000256" key="2">
    <source>
        <dbReference type="ARBA" id="ARBA00010312"/>
    </source>
</evidence>
<evidence type="ECO:0000259" key="9">
    <source>
        <dbReference type="Pfam" id="PF01568"/>
    </source>
</evidence>
<proteinExistence type="inferred from homology"/>
<dbReference type="Gene3D" id="2.40.40.20">
    <property type="match status" value="1"/>
</dbReference>
<name>A0ABV8UI44_9PROT</name>